<keyword evidence="4" id="KW-0732">Signal</keyword>
<evidence type="ECO:0000256" key="3">
    <source>
        <dbReference type="ARBA" id="ARBA00023295"/>
    </source>
</evidence>
<dbReference type="InterPro" id="IPR050226">
    <property type="entry name" value="NagZ_Beta-hexosaminidase"/>
</dbReference>
<feature type="chain" id="PRO_5040154124" evidence="4">
    <location>
        <begin position="21"/>
        <end position="501"/>
    </location>
</feature>
<dbReference type="GO" id="GO:0009254">
    <property type="term" value="P:peptidoglycan turnover"/>
    <property type="evidence" value="ECO:0007669"/>
    <property type="project" value="TreeGrafter"/>
</dbReference>
<dbReference type="Proteomes" id="UP000757232">
    <property type="component" value="Unassembled WGS sequence"/>
</dbReference>
<evidence type="ECO:0000313" key="6">
    <source>
        <dbReference type="EMBL" id="OCB87532.1"/>
    </source>
</evidence>
<dbReference type="OrthoDB" id="4215304at2759"/>
<organism evidence="6 7">
    <name type="scientific">Sanghuangporus baumii</name>
    <name type="common">Phellinus baumii</name>
    <dbReference type="NCBI Taxonomy" id="108892"/>
    <lineage>
        <taxon>Eukaryota</taxon>
        <taxon>Fungi</taxon>
        <taxon>Dikarya</taxon>
        <taxon>Basidiomycota</taxon>
        <taxon>Agaricomycotina</taxon>
        <taxon>Agaricomycetes</taxon>
        <taxon>Hymenochaetales</taxon>
        <taxon>Hymenochaetaceae</taxon>
        <taxon>Sanghuangporus</taxon>
    </lineage>
</organism>
<evidence type="ECO:0000256" key="1">
    <source>
        <dbReference type="ARBA" id="ARBA00005336"/>
    </source>
</evidence>
<dbReference type="Pfam" id="PF00933">
    <property type="entry name" value="Glyco_hydro_3"/>
    <property type="match status" value="1"/>
</dbReference>
<dbReference type="Gene3D" id="3.20.20.300">
    <property type="entry name" value="Glycoside hydrolase, family 3, N-terminal domain"/>
    <property type="match status" value="1"/>
</dbReference>
<comment type="caution">
    <text evidence="6">The sequence shown here is derived from an EMBL/GenBank/DDBJ whole genome shotgun (WGS) entry which is preliminary data.</text>
</comment>
<dbReference type="InterPro" id="IPR017853">
    <property type="entry name" value="GH"/>
</dbReference>
<evidence type="ECO:0000313" key="7">
    <source>
        <dbReference type="Proteomes" id="UP000757232"/>
    </source>
</evidence>
<evidence type="ECO:0000259" key="5">
    <source>
        <dbReference type="Pfam" id="PF00933"/>
    </source>
</evidence>
<keyword evidence="7" id="KW-1185">Reference proteome</keyword>
<protein>
    <submittedName>
        <fullName evidence="6">Glycoside hydrolase</fullName>
    </submittedName>
</protein>
<feature type="domain" description="Glycoside hydrolase family 3 N-terminal" evidence="5">
    <location>
        <begin position="23"/>
        <end position="265"/>
    </location>
</feature>
<feature type="signal peptide" evidence="4">
    <location>
        <begin position="1"/>
        <end position="20"/>
    </location>
</feature>
<dbReference type="EMBL" id="LNZH02000191">
    <property type="protein sequence ID" value="OCB87532.1"/>
    <property type="molecule type" value="Genomic_DNA"/>
</dbReference>
<comment type="similarity">
    <text evidence="1">Belongs to the glycosyl hydrolase 3 family.</text>
</comment>
<evidence type="ECO:0000256" key="2">
    <source>
        <dbReference type="ARBA" id="ARBA00022801"/>
    </source>
</evidence>
<keyword evidence="2 6" id="KW-0378">Hydrolase</keyword>
<dbReference type="PANTHER" id="PTHR30480:SF16">
    <property type="entry name" value="GLYCOSIDE HYDROLASE FAMILY 3 DOMAIN PROTEIN"/>
    <property type="match status" value="1"/>
</dbReference>
<dbReference type="PANTHER" id="PTHR30480">
    <property type="entry name" value="BETA-HEXOSAMINIDASE-RELATED"/>
    <property type="match status" value="1"/>
</dbReference>
<dbReference type="SUPFAM" id="SSF51445">
    <property type="entry name" value="(Trans)glycosidases"/>
    <property type="match status" value="1"/>
</dbReference>
<evidence type="ECO:0000256" key="4">
    <source>
        <dbReference type="SAM" id="SignalP"/>
    </source>
</evidence>
<dbReference type="InterPro" id="IPR036962">
    <property type="entry name" value="Glyco_hydro_3_N_sf"/>
</dbReference>
<proteinExistence type="inferred from homology"/>
<reference evidence="6" key="1">
    <citation type="submission" date="2016-06" db="EMBL/GenBank/DDBJ databases">
        <title>Draft Genome sequence of the fungus Inonotus baumii.</title>
        <authorList>
            <person name="Zhu H."/>
            <person name="Lin W."/>
        </authorList>
    </citation>
    <scope>NUCLEOTIDE SEQUENCE</scope>
    <source>
        <strain evidence="6">821</strain>
    </source>
</reference>
<keyword evidence="3" id="KW-0326">Glycosidase</keyword>
<dbReference type="GO" id="GO:0005975">
    <property type="term" value="P:carbohydrate metabolic process"/>
    <property type="evidence" value="ECO:0007669"/>
    <property type="project" value="InterPro"/>
</dbReference>
<dbReference type="GO" id="GO:0004553">
    <property type="term" value="F:hydrolase activity, hydrolyzing O-glycosyl compounds"/>
    <property type="evidence" value="ECO:0007669"/>
    <property type="project" value="InterPro"/>
</dbReference>
<accession>A0A9Q5HXH1</accession>
<sequence length="501" mass="54144">MLVLNCKCFLTLIFSKSSLSDCSPGAMALGVTESPEVAQKVAFSTGREMRLAGINWAYSPVADVNSDPRNPVIGVRSYGEDPKSVASFVQAVSDGLVSAGIASCAKHFPGHGDTHVDSHLALPVITKDFVKLEETELVPFRFAITNGIPSIMTGHMALPSLITALGADSDINIPASLSKGVTKTLLREKLGFKGVVVTDCLEMNAISEGYGIGPGAVMALRAGADIVMICHLMERQLAALEATYASIEKGEIGLDFLHTSGERIRSMKDAFCGRWEDVLEKPFSIEEISNLKKENTLFSKQVYALSIRWLSRPKGDRELYISAHSDVLVLTPQVESINAAVDDPQDLIRTANGSIRNTAGPSYIAFATAIARRAPFSTHIVYSPLDAVEGSSLSETLTKSILSAHAVVFTTRNAHQASWQMVVLRRVADAIRVASQDERNKAIKLIVVASCAPYDHSLLASDDRTKDLPCLCTYEFTKPALEEAAAKIYGEELASQRRPSK</sequence>
<dbReference type="InterPro" id="IPR001764">
    <property type="entry name" value="Glyco_hydro_3_N"/>
</dbReference>
<dbReference type="AlphaFoldDB" id="A0A9Q5HXH1"/>
<gene>
    <name evidence="6" type="ORF">A7U60_g5437</name>
</gene>
<name>A0A9Q5HXH1_SANBA</name>